<dbReference type="EMBL" id="AP019400">
    <property type="protein sequence ID" value="BBI33894.1"/>
    <property type="molecule type" value="Genomic_DNA"/>
</dbReference>
<dbReference type="InterPro" id="IPR002102">
    <property type="entry name" value="Cohesin_dom"/>
</dbReference>
<accession>A0A3T1D744</accession>
<dbReference type="OrthoDB" id="504962at2"/>
<feature type="chain" id="PRO_5019380870" description="SLH domain-containing protein" evidence="2">
    <location>
        <begin position="27"/>
        <end position="544"/>
    </location>
</feature>
<dbReference type="PANTHER" id="PTHR43308">
    <property type="entry name" value="OUTER MEMBRANE PROTEIN ALPHA-RELATED"/>
    <property type="match status" value="1"/>
</dbReference>
<feature type="region of interest" description="Disordered" evidence="1">
    <location>
        <begin position="150"/>
        <end position="169"/>
    </location>
</feature>
<dbReference type="Pfam" id="PF00963">
    <property type="entry name" value="Cohesin"/>
    <property type="match status" value="1"/>
</dbReference>
<evidence type="ECO:0000256" key="2">
    <source>
        <dbReference type="SAM" id="SignalP"/>
    </source>
</evidence>
<keyword evidence="2" id="KW-0732">Signal</keyword>
<dbReference type="GO" id="GO:0030246">
    <property type="term" value="F:carbohydrate binding"/>
    <property type="evidence" value="ECO:0007669"/>
    <property type="project" value="InterPro"/>
</dbReference>
<evidence type="ECO:0000259" key="3">
    <source>
        <dbReference type="PROSITE" id="PS51272"/>
    </source>
</evidence>
<dbReference type="InterPro" id="IPR008965">
    <property type="entry name" value="CBM2/CBM3_carb-bd_dom_sf"/>
</dbReference>
<dbReference type="Gene3D" id="2.60.40.680">
    <property type="match status" value="1"/>
</dbReference>
<dbReference type="Pfam" id="PF00395">
    <property type="entry name" value="SLH"/>
    <property type="match status" value="3"/>
</dbReference>
<feature type="domain" description="SLH" evidence="3">
    <location>
        <begin position="488"/>
        <end position="544"/>
    </location>
</feature>
<evidence type="ECO:0000256" key="1">
    <source>
        <dbReference type="SAM" id="MobiDB-lite"/>
    </source>
</evidence>
<organism evidence="4 5">
    <name type="scientific">Cohnella abietis</name>
    <dbReference type="NCBI Taxonomy" id="2507935"/>
    <lineage>
        <taxon>Bacteria</taxon>
        <taxon>Bacillati</taxon>
        <taxon>Bacillota</taxon>
        <taxon>Bacilli</taxon>
        <taxon>Bacillales</taxon>
        <taxon>Paenibacillaceae</taxon>
        <taxon>Cohnella</taxon>
    </lineage>
</organism>
<dbReference type="AlphaFoldDB" id="A0A3T1D744"/>
<dbReference type="SUPFAM" id="SSF49384">
    <property type="entry name" value="Carbohydrate-binding domain"/>
    <property type="match status" value="1"/>
</dbReference>
<dbReference type="CDD" id="cd08547">
    <property type="entry name" value="Type_II_cohesin"/>
    <property type="match status" value="1"/>
</dbReference>
<feature type="signal peptide" evidence="2">
    <location>
        <begin position="1"/>
        <end position="26"/>
    </location>
</feature>
<reference evidence="4 5" key="1">
    <citation type="submission" date="2019-01" db="EMBL/GenBank/DDBJ databases">
        <title>Complete genome sequence of Cohnella hallensis HS21 isolated from Korean fir (Abies koreana) rhizospheric soil.</title>
        <authorList>
            <person name="Jiang L."/>
            <person name="Kang S.W."/>
            <person name="Kim S."/>
            <person name="Jung J."/>
            <person name="Kim C.Y."/>
            <person name="Kim D.H."/>
            <person name="Kim S.W."/>
            <person name="Lee J."/>
        </authorList>
    </citation>
    <scope>NUCLEOTIDE SEQUENCE [LARGE SCALE GENOMIC DNA]</scope>
    <source>
        <strain evidence="4 5">HS21</strain>
    </source>
</reference>
<evidence type="ECO:0000313" key="5">
    <source>
        <dbReference type="Proteomes" id="UP000289856"/>
    </source>
</evidence>
<proteinExistence type="predicted"/>
<evidence type="ECO:0000313" key="4">
    <source>
        <dbReference type="EMBL" id="BBI33894.1"/>
    </source>
</evidence>
<feature type="domain" description="SLH" evidence="3">
    <location>
        <begin position="425"/>
        <end position="483"/>
    </location>
</feature>
<dbReference type="KEGG" id="cohn:KCTCHS21_32930"/>
<dbReference type="InterPro" id="IPR001119">
    <property type="entry name" value="SLH_dom"/>
</dbReference>
<feature type="domain" description="SLH" evidence="3">
    <location>
        <begin position="361"/>
        <end position="424"/>
    </location>
</feature>
<dbReference type="PROSITE" id="PS51272">
    <property type="entry name" value="SLH"/>
    <property type="match status" value="3"/>
</dbReference>
<protein>
    <recommendedName>
        <fullName evidence="3">SLH domain-containing protein</fullName>
    </recommendedName>
</protein>
<gene>
    <name evidence="4" type="ORF">KCTCHS21_32930</name>
</gene>
<dbReference type="Proteomes" id="UP000289856">
    <property type="component" value="Chromosome"/>
</dbReference>
<dbReference type="InterPro" id="IPR051465">
    <property type="entry name" value="Cell_Envelope_Struct_Comp"/>
</dbReference>
<dbReference type="PANTHER" id="PTHR43308:SF5">
    <property type="entry name" value="S-LAYER PROTEIN _ PEPTIDOGLYCAN ENDO-BETA-N-ACETYLGLUCOSAMINIDASE"/>
    <property type="match status" value="1"/>
</dbReference>
<sequence>MKRKLLTLLIISLLGLTLAFPSGASAENAISFLITAQGVADDKVIVNMTVNNAKDLYGYEARFTFDPTHLELVEAKSNLSGFSISPKIEQNEIVIAHTKMGNVDGESGNLIIGTLAFKIKKPGTSTVTWKSIKAVDHNLGHQTYSLDKSVSAGSTNVGTPNSNPGIGNVDNNNLYSVTVSEENLKNAKDGKVVIDIADGTRNVLFPAKAARIIGNNKLELKFKDLSVIIPAEVLKEVQDMVSSDELEDAKISFNCIKASADEKNGLLTNASNKAKAKITAGGDIIEFSLSVLTKKGEERKLTKFNKQIIVKLKISPNAQKELLGIYFISDAGELEYVGGVIEGEYMTAEVGHFSKYAVLEYDKSFADVADSHWAAHAIKVLVAKHVVYGANHTQFLPNANITRAEFAAIVVRALGLKATGKSSFTDVNDKAWYATIVTSAEETGIIKGRSKSLFAPNETITREEMASIIVRAYEYKTGIKAKATAAQNEPFTDAKEISAWARDDVNAAFTLGIISGRGDGRFTPKVLSTRADSSQIIVNLLKNL</sequence>
<dbReference type="GO" id="GO:0000272">
    <property type="term" value="P:polysaccharide catabolic process"/>
    <property type="evidence" value="ECO:0007669"/>
    <property type="project" value="InterPro"/>
</dbReference>
<dbReference type="RefSeq" id="WP_130610327.1">
    <property type="nucleotide sequence ID" value="NZ_AP019400.1"/>
</dbReference>
<keyword evidence="5" id="KW-1185">Reference proteome</keyword>
<name>A0A3T1D744_9BACL</name>